<gene>
    <name evidence="1" type="ORF">F5148DRAFT_1189666</name>
</gene>
<keyword evidence="2" id="KW-1185">Reference proteome</keyword>
<evidence type="ECO:0000313" key="1">
    <source>
        <dbReference type="EMBL" id="KAI9509170.1"/>
    </source>
</evidence>
<dbReference type="Proteomes" id="UP001207468">
    <property type="component" value="Unassembled WGS sequence"/>
</dbReference>
<proteinExistence type="predicted"/>
<accession>A0ACC0UC77</accession>
<protein>
    <submittedName>
        <fullName evidence="1">Pali-domain-containing protein</fullName>
    </submittedName>
</protein>
<organism evidence="1 2">
    <name type="scientific">Russula earlei</name>
    <dbReference type="NCBI Taxonomy" id="71964"/>
    <lineage>
        <taxon>Eukaryota</taxon>
        <taxon>Fungi</taxon>
        <taxon>Dikarya</taxon>
        <taxon>Basidiomycota</taxon>
        <taxon>Agaricomycotina</taxon>
        <taxon>Agaricomycetes</taxon>
        <taxon>Russulales</taxon>
        <taxon>Russulaceae</taxon>
        <taxon>Russula</taxon>
    </lineage>
</organism>
<dbReference type="EMBL" id="JAGFNK010000070">
    <property type="protein sequence ID" value="KAI9509170.1"/>
    <property type="molecule type" value="Genomic_DNA"/>
</dbReference>
<evidence type="ECO:0000313" key="2">
    <source>
        <dbReference type="Proteomes" id="UP001207468"/>
    </source>
</evidence>
<comment type="caution">
    <text evidence="1">The sequence shown here is derived from an EMBL/GenBank/DDBJ whole genome shotgun (WGS) entry which is preliminary data.</text>
</comment>
<name>A0ACC0UC77_9AGAM</name>
<reference evidence="1" key="1">
    <citation type="submission" date="2021-03" db="EMBL/GenBank/DDBJ databases">
        <title>Evolutionary priming and transition to the ectomycorrhizal habit in an iconic lineage of mushroom-forming fungi: is preadaptation a requirement?</title>
        <authorList>
            <consortium name="DOE Joint Genome Institute"/>
            <person name="Looney B.P."/>
            <person name="Miyauchi S."/>
            <person name="Morin E."/>
            <person name="Drula E."/>
            <person name="Courty P.E."/>
            <person name="Chicoki N."/>
            <person name="Fauchery L."/>
            <person name="Kohler A."/>
            <person name="Kuo A."/>
            <person name="LaButti K."/>
            <person name="Pangilinan J."/>
            <person name="Lipzen A."/>
            <person name="Riley R."/>
            <person name="Andreopoulos W."/>
            <person name="He G."/>
            <person name="Johnson J."/>
            <person name="Barry K.W."/>
            <person name="Grigoriev I.V."/>
            <person name="Nagy L."/>
            <person name="Hibbett D."/>
            <person name="Henrissat B."/>
            <person name="Matheny P.B."/>
            <person name="Labbe J."/>
            <person name="Martin A.F."/>
        </authorList>
    </citation>
    <scope>NUCLEOTIDE SEQUENCE</scope>
    <source>
        <strain evidence="1">BPL698</strain>
    </source>
</reference>
<sequence>MSSPATPGLLFCGAATVLLIFVSVSEPTWHDVYFLRASTRGFQLRFGVFGYTGTHARLGYRFPITTGELSSSTIHNLTFTLILHPIAAGLSGLAVMFGLCGSQYHRSGTVLMALSSSLAALVTLVAFVLDMVLFSIARHEFRKIGWSSQYGNALWLTVGALALLLLGFCTSTIGIFGSYRRRRYPGYTY</sequence>